<proteinExistence type="predicted"/>
<dbReference type="Gene3D" id="3.40.30.120">
    <property type="match status" value="1"/>
</dbReference>
<dbReference type="EMBL" id="SMAJ01000004">
    <property type="protein sequence ID" value="TCT08887.1"/>
    <property type="molecule type" value="Genomic_DNA"/>
</dbReference>
<accession>A0A4R3MAL7</accession>
<gene>
    <name evidence="5" type="ORF">EDC26_10445</name>
</gene>
<comment type="cofactor">
    <cofactor evidence="1">
        <name>FAD</name>
        <dbReference type="ChEBI" id="CHEBI:57692"/>
    </cofactor>
</comment>
<evidence type="ECO:0000313" key="6">
    <source>
        <dbReference type="Proteomes" id="UP000295525"/>
    </source>
</evidence>
<protein>
    <submittedName>
        <fullName evidence="5">2-polyprenyl-6-methoxyphenol hydroxylase-like FAD-dependent oxidoreductase</fullName>
    </submittedName>
</protein>
<dbReference type="Pfam" id="PF21274">
    <property type="entry name" value="Rng_hyd_C"/>
    <property type="match status" value="1"/>
</dbReference>
<dbReference type="PANTHER" id="PTHR43004:SF19">
    <property type="entry name" value="BINDING MONOOXYGENASE, PUTATIVE (JCVI)-RELATED"/>
    <property type="match status" value="1"/>
</dbReference>
<evidence type="ECO:0000256" key="1">
    <source>
        <dbReference type="ARBA" id="ARBA00001974"/>
    </source>
</evidence>
<keyword evidence="6" id="KW-1185">Reference proteome</keyword>
<dbReference type="Gene3D" id="3.30.70.2450">
    <property type="match status" value="1"/>
</dbReference>
<evidence type="ECO:0000256" key="3">
    <source>
        <dbReference type="ARBA" id="ARBA00022827"/>
    </source>
</evidence>
<reference evidence="5 6" key="1">
    <citation type="submission" date="2019-03" db="EMBL/GenBank/DDBJ databases">
        <title>Genomic Encyclopedia of Type Strains, Phase IV (KMG-IV): sequencing the most valuable type-strain genomes for metagenomic binning, comparative biology and taxonomic classification.</title>
        <authorList>
            <person name="Goeker M."/>
        </authorList>
    </citation>
    <scope>NUCLEOTIDE SEQUENCE [LARGE SCALE GENOMIC DNA]</scope>
    <source>
        <strain evidence="5 6">DSM 24591</strain>
    </source>
</reference>
<dbReference type="AlphaFoldDB" id="A0A4R3MAL7"/>
<dbReference type="InterPro" id="IPR050641">
    <property type="entry name" value="RIFMO-like"/>
</dbReference>
<dbReference type="PRINTS" id="PR00420">
    <property type="entry name" value="RNGMNOXGNASE"/>
</dbReference>
<dbReference type="GO" id="GO:0071949">
    <property type="term" value="F:FAD binding"/>
    <property type="evidence" value="ECO:0007669"/>
    <property type="project" value="InterPro"/>
</dbReference>
<dbReference type="PANTHER" id="PTHR43004">
    <property type="entry name" value="TRK SYSTEM POTASSIUM UPTAKE PROTEIN"/>
    <property type="match status" value="1"/>
</dbReference>
<dbReference type="Pfam" id="PF01494">
    <property type="entry name" value="FAD_binding_3"/>
    <property type="match status" value="1"/>
</dbReference>
<comment type="caution">
    <text evidence="5">The sequence shown here is derived from an EMBL/GenBank/DDBJ whole genome shotgun (WGS) entry which is preliminary data.</text>
</comment>
<dbReference type="Gene3D" id="3.50.50.60">
    <property type="entry name" value="FAD/NAD(P)-binding domain"/>
    <property type="match status" value="1"/>
</dbReference>
<keyword evidence="2" id="KW-0285">Flavoprotein</keyword>
<evidence type="ECO:0000259" key="4">
    <source>
        <dbReference type="Pfam" id="PF01494"/>
    </source>
</evidence>
<dbReference type="InterPro" id="IPR036188">
    <property type="entry name" value="FAD/NAD-bd_sf"/>
</dbReference>
<dbReference type="Proteomes" id="UP000295525">
    <property type="component" value="Unassembled WGS sequence"/>
</dbReference>
<keyword evidence="3" id="KW-0274">FAD</keyword>
<name>A0A4R3MAL7_9BURK</name>
<dbReference type="RefSeq" id="WP_132580912.1">
    <property type="nucleotide sequence ID" value="NZ_SMAJ01000004.1"/>
</dbReference>
<sequence>MNEPVLVVGAGPVGLTMALALKHRGVEVRIVDKAAARTDKSKALVLWPRTLEMLDMQGCVQPFVNAGTKAVGARILAQKNVLVHIRLDTVRGAYPYALMIPQSDTERLLEEQLALIGVHVERRVELVSFVDNGDDITAVLRHADGHDETVTSPYLAGCDGAHSTTRHTLAAQFEGDTLPSGWMLADVELDGEISQDELTICWTPDGVLLFVPIKGTRFRVIADVGLTPAVDASPLTLEEVQTLLDLRGPSGLRAHDPVWMSRFRINERKVRDYRQGRVFLCGDAAHVHSPAGGQGMNTGMQDAFNLAWKLAMVWHGQASPALLDSYSPERSAIGDQVLRNAGRLTKVAILRNPILQKIRNLAVGVLGRVPKVRQRMVDQLAEMDLHYRNSSLTVTPQGAARHPAPGERAPDVPLAAGSGGASRLHDVLATGKFAALSVAAAAVNVPDALQSIATAAGAGADQYYEAGYVYLIRPDAYVAMSTKSDNAAAIISALERLAAGA</sequence>
<dbReference type="GO" id="GO:0016709">
    <property type="term" value="F:oxidoreductase activity, acting on paired donors, with incorporation or reduction of molecular oxygen, NAD(P)H as one donor, and incorporation of one atom of oxygen"/>
    <property type="evidence" value="ECO:0007669"/>
    <property type="project" value="UniProtKB-ARBA"/>
</dbReference>
<organism evidence="5 6">
    <name type="scientific">Paralcaligenes ureilyticus</name>
    <dbReference type="NCBI Taxonomy" id="627131"/>
    <lineage>
        <taxon>Bacteria</taxon>
        <taxon>Pseudomonadati</taxon>
        <taxon>Pseudomonadota</taxon>
        <taxon>Betaproteobacteria</taxon>
        <taxon>Burkholderiales</taxon>
        <taxon>Alcaligenaceae</taxon>
        <taxon>Paralcaligenes</taxon>
    </lineage>
</organism>
<dbReference type="SUPFAM" id="SSF51905">
    <property type="entry name" value="FAD/NAD(P)-binding domain"/>
    <property type="match status" value="1"/>
</dbReference>
<evidence type="ECO:0000313" key="5">
    <source>
        <dbReference type="EMBL" id="TCT08887.1"/>
    </source>
</evidence>
<dbReference type="InterPro" id="IPR002938">
    <property type="entry name" value="FAD-bd"/>
</dbReference>
<evidence type="ECO:0000256" key="2">
    <source>
        <dbReference type="ARBA" id="ARBA00022630"/>
    </source>
</evidence>
<feature type="domain" description="FAD-binding" evidence="4">
    <location>
        <begin position="4"/>
        <end position="341"/>
    </location>
</feature>
<dbReference type="OrthoDB" id="3443359at2"/>